<name>A0ACA9PDD2_9GLOM</name>
<keyword evidence="2" id="KW-1185">Reference proteome</keyword>
<feature type="non-terminal residue" evidence="1">
    <location>
        <position position="1"/>
    </location>
</feature>
<dbReference type="Proteomes" id="UP000789860">
    <property type="component" value="Unassembled WGS sequence"/>
</dbReference>
<comment type="caution">
    <text evidence="1">The sequence shown here is derived from an EMBL/GenBank/DDBJ whole genome shotgun (WGS) entry which is preliminary data.</text>
</comment>
<protein>
    <submittedName>
        <fullName evidence="1">10273_t:CDS:1</fullName>
    </submittedName>
</protein>
<dbReference type="EMBL" id="CAJVPM010039292">
    <property type="protein sequence ID" value="CAG8700424.1"/>
    <property type="molecule type" value="Genomic_DNA"/>
</dbReference>
<gene>
    <name evidence="1" type="ORF">SCALOS_LOCUS10474</name>
</gene>
<accession>A0ACA9PDD2</accession>
<evidence type="ECO:0000313" key="2">
    <source>
        <dbReference type="Proteomes" id="UP000789860"/>
    </source>
</evidence>
<proteinExistence type="predicted"/>
<feature type="non-terminal residue" evidence="1">
    <location>
        <position position="62"/>
    </location>
</feature>
<sequence>KQLHHTQTTEITPDIMENIVETVFKEFEEILIEKDEDIEIYKSREFSEIESDDNDIQEIEYD</sequence>
<evidence type="ECO:0000313" key="1">
    <source>
        <dbReference type="EMBL" id="CAG8700424.1"/>
    </source>
</evidence>
<organism evidence="1 2">
    <name type="scientific">Scutellospora calospora</name>
    <dbReference type="NCBI Taxonomy" id="85575"/>
    <lineage>
        <taxon>Eukaryota</taxon>
        <taxon>Fungi</taxon>
        <taxon>Fungi incertae sedis</taxon>
        <taxon>Mucoromycota</taxon>
        <taxon>Glomeromycotina</taxon>
        <taxon>Glomeromycetes</taxon>
        <taxon>Diversisporales</taxon>
        <taxon>Gigasporaceae</taxon>
        <taxon>Scutellospora</taxon>
    </lineage>
</organism>
<reference evidence="1" key="1">
    <citation type="submission" date="2021-06" db="EMBL/GenBank/DDBJ databases">
        <authorList>
            <person name="Kallberg Y."/>
            <person name="Tangrot J."/>
            <person name="Rosling A."/>
        </authorList>
    </citation>
    <scope>NUCLEOTIDE SEQUENCE</scope>
    <source>
        <strain evidence="1">AU212A</strain>
    </source>
</reference>